<evidence type="ECO:0000256" key="3">
    <source>
        <dbReference type="ARBA" id="ARBA00022691"/>
    </source>
</evidence>
<dbReference type="SUPFAM" id="SSF53335">
    <property type="entry name" value="S-adenosyl-L-methionine-dependent methyltransferases"/>
    <property type="match status" value="1"/>
</dbReference>
<evidence type="ECO:0000313" key="5">
    <source>
        <dbReference type="Proteomes" id="UP000824132"/>
    </source>
</evidence>
<dbReference type="GO" id="GO:0008171">
    <property type="term" value="F:O-methyltransferase activity"/>
    <property type="evidence" value="ECO:0007669"/>
    <property type="project" value="InterPro"/>
</dbReference>
<dbReference type="PANTHER" id="PTHR43167">
    <property type="entry name" value="PUTATIVE (AFU_ORTHOLOGUE AFUA_6G01830)-RELATED"/>
    <property type="match status" value="1"/>
</dbReference>
<dbReference type="Pfam" id="PF01596">
    <property type="entry name" value="Methyltransf_3"/>
    <property type="match status" value="1"/>
</dbReference>
<keyword evidence="1" id="KW-0489">Methyltransferase</keyword>
<dbReference type="Gene3D" id="3.40.50.150">
    <property type="entry name" value="Vaccinia Virus protein VP39"/>
    <property type="match status" value="1"/>
</dbReference>
<dbReference type="GO" id="GO:0032259">
    <property type="term" value="P:methylation"/>
    <property type="evidence" value="ECO:0007669"/>
    <property type="project" value="UniProtKB-KW"/>
</dbReference>
<evidence type="ECO:0000256" key="1">
    <source>
        <dbReference type="ARBA" id="ARBA00022603"/>
    </source>
</evidence>
<organism evidence="4 5">
    <name type="scientific">Candidatus Borkfalkia avistercoris</name>
    <dbReference type="NCBI Taxonomy" id="2838504"/>
    <lineage>
        <taxon>Bacteria</taxon>
        <taxon>Bacillati</taxon>
        <taxon>Bacillota</taxon>
        <taxon>Clostridia</taxon>
        <taxon>Christensenellales</taxon>
        <taxon>Christensenellaceae</taxon>
        <taxon>Candidatus Borkfalkia</taxon>
    </lineage>
</organism>
<sequence>MTSEYIRSLTRLRTDGRISKLREALKDRRNPVCEDEVLNYLLMTVRALAPAEILEIGTAEGLSGAAMLLEAPSARLTTIEADEDRYLKAKENFAALGLSSRARCVFGDAADVLPALDGPFGLIFLDGPKAQYVHYLPDLKRLLREGGVLIADDVLLYGWVDGREPAPKKRHSLVERIREYLVAVAEDETLITSVLDIGEGVAVSVKKRGCELRK</sequence>
<dbReference type="EMBL" id="DXCL01000026">
    <property type="protein sequence ID" value="HIZ03444.1"/>
    <property type="molecule type" value="Genomic_DNA"/>
</dbReference>
<accession>A0A9D2CZ15</accession>
<dbReference type="PROSITE" id="PS51682">
    <property type="entry name" value="SAM_OMT_I"/>
    <property type="match status" value="1"/>
</dbReference>
<reference evidence="4" key="2">
    <citation type="submission" date="2021-04" db="EMBL/GenBank/DDBJ databases">
        <authorList>
            <person name="Gilroy R."/>
        </authorList>
    </citation>
    <scope>NUCLEOTIDE SEQUENCE</scope>
    <source>
        <strain evidence="4">CHK187-5294</strain>
    </source>
</reference>
<dbReference type="AlphaFoldDB" id="A0A9D2CZ15"/>
<name>A0A9D2CZ15_9FIRM</name>
<reference evidence="4" key="1">
    <citation type="journal article" date="2021" name="PeerJ">
        <title>Extensive microbial diversity within the chicken gut microbiome revealed by metagenomics and culture.</title>
        <authorList>
            <person name="Gilroy R."/>
            <person name="Ravi A."/>
            <person name="Getino M."/>
            <person name="Pursley I."/>
            <person name="Horton D.L."/>
            <person name="Alikhan N.F."/>
            <person name="Baker D."/>
            <person name="Gharbi K."/>
            <person name="Hall N."/>
            <person name="Watson M."/>
            <person name="Adriaenssens E.M."/>
            <person name="Foster-Nyarko E."/>
            <person name="Jarju S."/>
            <person name="Secka A."/>
            <person name="Antonio M."/>
            <person name="Oren A."/>
            <person name="Chaudhuri R.R."/>
            <person name="La Ragione R."/>
            <person name="Hildebrand F."/>
            <person name="Pallen M.J."/>
        </authorList>
    </citation>
    <scope>NUCLEOTIDE SEQUENCE</scope>
    <source>
        <strain evidence="4">CHK187-5294</strain>
    </source>
</reference>
<dbReference type="Proteomes" id="UP000824132">
    <property type="component" value="Unassembled WGS sequence"/>
</dbReference>
<protein>
    <submittedName>
        <fullName evidence="4">O-methyltransferase</fullName>
    </submittedName>
</protein>
<evidence type="ECO:0000256" key="2">
    <source>
        <dbReference type="ARBA" id="ARBA00022679"/>
    </source>
</evidence>
<keyword evidence="3" id="KW-0949">S-adenosyl-L-methionine</keyword>
<dbReference type="InterPro" id="IPR002935">
    <property type="entry name" value="SAM_O-MeTrfase"/>
</dbReference>
<dbReference type="CDD" id="cd02440">
    <property type="entry name" value="AdoMet_MTases"/>
    <property type="match status" value="1"/>
</dbReference>
<dbReference type="PANTHER" id="PTHR43167:SF1">
    <property type="entry name" value="PUTATIVE (AFU_ORTHOLOGUE AFUA_6G01830)-RELATED"/>
    <property type="match status" value="1"/>
</dbReference>
<comment type="caution">
    <text evidence="4">The sequence shown here is derived from an EMBL/GenBank/DDBJ whole genome shotgun (WGS) entry which is preliminary data.</text>
</comment>
<evidence type="ECO:0000313" key="4">
    <source>
        <dbReference type="EMBL" id="HIZ03444.1"/>
    </source>
</evidence>
<gene>
    <name evidence="4" type="ORF">H9727_04075</name>
</gene>
<proteinExistence type="predicted"/>
<keyword evidence="2" id="KW-0808">Transferase</keyword>
<dbReference type="InterPro" id="IPR029063">
    <property type="entry name" value="SAM-dependent_MTases_sf"/>
</dbReference>